<keyword evidence="3" id="KW-0004">4Fe-4S</keyword>
<dbReference type="Pfam" id="PF00730">
    <property type="entry name" value="HhH-GPD"/>
    <property type="match status" value="1"/>
</dbReference>
<dbReference type="GO" id="GO:0046872">
    <property type="term" value="F:metal ion binding"/>
    <property type="evidence" value="ECO:0007669"/>
    <property type="project" value="UniProtKB-KW"/>
</dbReference>
<dbReference type="CDD" id="cd00056">
    <property type="entry name" value="ENDO3c"/>
    <property type="match status" value="1"/>
</dbReference>
<dbReference type="InterPro" id="IPR000445">
    <property type="entry name" value="HhH_motif"/>
</dbReference>
<dbReference type="InterPro" id="IPR030841">
    <property type="entry name" value="NTH1"/>
</dbReference>
<keyword evidence="14" id="KW-0496">Mitochondrion</keyword>
<dbReference type="InterPro" id="IPR004036">
    <property type="entry name" value="Endonuclease-III-like_CS2"/>
</dbReference>
<gene>
    <name evidence="14" type="primary">NTH1</name>
    <name evidence="16" type="ORF">CYNAS_LOCUS9121</name>
</gene>
<evidence type="ECO:0000256" key="6">
    <source>
        <dbReference type="ARBA" id="ARBA00022801"/>
    </source>
</evidence>
<protein>
    <recommendedName>
        <fullName evidence="14">Endonuclease III homolog</fullName>
        <ecNumber evidence="14">3.2.2.-</ecNumber>
        <ecNumber evidence="14">4.2.99.18</ecNumber>
    </recommendedName>
    <alternativeName>
        <fullName evidence="14">Bifunctional DNA N-glycosylase/DNA-(apurinic or apyrimidinic site) lyase</fullName>
        <shortName evidence="14">DNA glycosylase/AP lyase</shortName>
    </alternativeName>
</protein>
<dbReference type="GO" id="GO:0005739">
    <property type="term" value="C:mitochondrion"/>
    <property type="evidence" value="ECO:0007669"/>
    <property type="project" value="UniProtKB-SubCell"/>
</dbReference>
<evidence type="ECO:0000256" key="3">
    <source>
        <dbReference type="ARBA" id="ARBA00022485"/>
    </source>
</evidence>
<sequence>MKRIGKIKKTEVAEKKTFDVEDFWKIHVEKITEMRKTSDAPVDTMGCHKLADPLVSPETFHFQVLMALMLSSQTKDDVTSAAMKRLRSYGCNVDSMLTIPTSELEKLLYPVSFYKRKAIYIQKAAAILKEKYNGDVPDTFEGLCSLPGVGPKMAHLVLQVAYNKVDGIAVDTHVHRTANRLGWVNTDTPERTRAKLEEMLPRSQWASINPLLVGFGQQICLPIGPKCDICLCKDICPSARLKTTKVVTKKVEVTYTTTEKVTAE</sequence>
<comment type="cofactor">
    <cofactor evidence="1">
        <name>[4Fe-4S] cluster</name>
        <dbReference type="ChEBI" id="CHEBI:49883"/>
    </cofactor>
</comment>
<dbReference type="PANTHER" id="PTHR43286:SF1">
    <property type="entry name" value="ENDONUCLEASE III-LIKE PROTEIN 1"/>
    <property type="match status" value="1"/>
</dbReference>
<evidence type="ECO:0000256" key="9">
    <source>
        <dbReference type="ARBA" id="ARBA00023014"/>
    </source>
</evidence>
<evidence type="ECO:0000256" key="4">
    <source>
        <dbReference type="ARBA" id="ARBA00022723"/>
    </source>
</evidence>
<evidence type="ECO:0000256" key="2">
    <source>
        <dbReference type="ARBA" id="ARBA00008343"/>
    </source>
</evidence>
<evidence type="ECO:0000259" key="15">
    <source>
        <dbReference type="SMART" id="SM00478"/>
    </source>
</evidence>
<organism evidence="16 17">
    <name type="scientific">Cylicocyclus nassatus</name>
    <name type="common">Nematode worm</name>
    <dbReference type="NCBI Taxonomy" id="53992"/>
    <lineage>
        <taxon>Eukaryota</taxon>
        <taxon>Metazoa</taxon>
        <taxon>Ecdysozoa</taxon>
        <taxon>Nematoda</taxon>
        <taxon>Chromadorea</taxon>
        <taxon>Rhabditida</taxon>
        <taxon>Rhabditina</taxon>
        <taxon>Rhabditomorpha</taxon>
        <taxon>Strongyloidea</taxon>
        <taxon>Strongylidae</taxon>
        <taxon>Cylicocyclus</taxon>
    </lineage>
</organism>
<dbReference type="Pfam" id="PF00633">
    <property type="entry name" value="HHH"/>
    <property type="match status" value="1"/>
</dbReference>
<reference evidence="16" key="1">
    <citation type="submission" date="2023-07" db="EMBL/GenBank/DDBJ databases">
        <authorList>
            <consortium name="CYATHOMIX"/>
        </authorList>
    </citation>
    <scope>NUCLEOTIDE SEQUENCE</scope>
    <source>
        <strain evidence="16">N/A</strain>
    </source>
</reference>
<keyword evidence="7" id="KW-0809">Transit peptide</keyword>
<dbReference type="SUPFAM" id="SSF48150">
    <property type="entry name" value="DNA-glycosylase"/>
    <property type="match status" value="1"/>
</dbReference>
<dbReference type="PANTHER" id="PTHR43286">
    <property type="entry name" value="ENDONUCLEASE III-LIKE PROTEIN 1"/>
    <property type="match status" value="1"/>
</dbReference>
<dbReference type="InterPro" id="IPR023170">
    <property type="entry name" value="HhH_base_excis_C"/>
</dbReference>
<comment type="catalytic activity">
    <reaction evidence="13 14">
        <text>2'-deoxyribonucleotide-(2'-deoxyribose 5'-phosphate)-2'-deoxyribonucleotide-DNA = a 3'-end 2'-deoxyribonucleotide-(2,3-dehydro-2,3-deoxyribose 5'-phosphate)-DNA + a 5'-end 5'-phospho-2'-deoxyribonucleoside-DNA + H(+)</text>
        <dbReference type="Rhea" id="RHEA:66592"/>
        <dbReference type="Rhea" id="RHEA-COMP:13180"/>
        <dbReference type="Rhea" id="RHEA-COMP:16897"/>
        <dbReference type="Rhea" id="RHEA-COMP:17067"/>
        <dbReference type="ChEBI" id="CHEBI:15378"/>
        <dbReference type="ChEBI" id="CHEBI:136412"/>
        <dbReference type="ChEBI" id="CHEBI:157695"/>
        <dbReference type="ChEBI" id="CHEBI:167181"/>
        <dbReference type="EC" id="4.2.99.18"/>
    </reaction>
</comment>
<dbReference type="GO" id="GO:0006289">
    <property type="term" value="P:nucleotide-excision repair"/>
    <property type="evidence" value="ECO:0007669"/>
    <property type="project" value="TreeGrafter"/>
</dbReference>
<comment type="similarity">
    <text evidence="2 14">Belongs to the Nth/MutY family.</text>
</comment>
<evidence type="ECO:0000256" key="5">
    <source>
        <dbReference type="ARBA" id="ARBA00022763"/>
    </source>
</evidence>
<comment type="caution">
    <text evidence="14">Lacks conserved residue(s) required for the propagation of feature annotation.</text>
</comment>
<accession>A0AA36M3P5</accession>
<dbReference type="Proteomes" id="UP001176961">
    <property type="component" value="Unassembled WGS sequence"/>
</dbReference>
<dbReference type="GO" id="GO:0051539">
    <property type="term" value="F:4 iron, 4 sulfur cluster binding"/>
    <property type="evidence" value="ECO:0007669"/>
    <property type="project" value="UniProtKB-KW"/>
</dbReference>
<dbReference type="GO" id="GO:0140078">
    <property type="term" value="F:class I DNA-(apurinic or apyrimidinic site) endonuclease activity"/>
    <property type="evidence" value="ECO:0007669"/>
    <property type="project" value="UniProtKB-EC"/>
</dbReference>
<dbReference type="Gene3D" id="1.10.1670.10">
    <property type="entry name" value="Helix-hairpin-Helix base-excision DNA repair enzymes (C-terminal)"/>
    <property type="match status" value="1"/>
</dbReference>
<dbReference type="InterPro" id="IPR011257">
    <property type="entry name" value="DNA_glycosylase"/>
</dbReference>
<comment type="caution">
    <text evidence="16">The sequence shown here is derived from an EMBL/GenBank/DDBJ whole genome shotgun (WGS) entry which is preliminary data.</text>
</comment>
<evidence type="ECO:0000256" key="13">
    <source>
        <dbReference type="ARBA" id="ARBA00044632"/>
    </source>
</evidence>
<evidence type="ECO:0000256" key="11">
    <source>
        <dbReference type="ARBA" id="ARBA00023239"/>
    </source>
</evidence>
<keyword evidence="10 14" id="KW-0234">DNA repair</keyword>
<dbReference type="EC" id="4.2.99.18" evidence="14"/>
<keyword evidence="14" id="KW-0539">Nucleus</keyword>
<dbReference type="InterPro" id="IPR003265">
    <property type="entry name" value="HhH-GPD_domain"/>
</dbReference>
<evidence type="ECO:0000256" key="7">
    <source>
        <dbReference type="ARBA" id="ARBA00022946"/>
    </source>
</evidence>
<keyword evidence="11 14" id="KW-0456">Lyase</keyword>
<evidence type="ECO:0000256" key="10">
    <source>
        <dbReference type="ARBA" id="ARBA00023204"/>
    </source>
</evidence>
<keyword evidence="8" id="KW-0408">Iron</keyword>
<keyword evidence="6 14" id="KW-0378">Hydrolase</keyword>
<evidence type="ECO:0000313" key="16">
    <source>
        <dbReference type="EMBL" id="CAJ0597138.1"/>
    </source>
</evidence>
<proteinExistence type="inferred from homology"/>
<keyword evidence="17" id="KW-1185">Reference proteome</keyword>
<dbReference type="GO" id="GO:0005634">
    <property type="term" value="C:nucleus"/>
    <property type="evidence" value="ECO:0007669"/>
    <property type="project" value="UniProtKB-SubCell"/>
</dbReference>
<keyword evidence="4" id="KW-0479">Metal-binding</keyword>
<dbReference type="GO" id="GO:0003677">
    <property type="term" value="F:DNA binding"/>
    <property type="evidence" value="ECO:0007669"/>
    <property type="project" value="UniProtKB-UniRule"/>
</dbReference>
<dbReference type="FunFam" id="1.10.340.30:FF:000005">
    <property type="entry name" value="Endonuclease III-like protein 1"/>
    <property type="match status" value="1"/>
</dbReference>
<dbReference type="GO" id="GO:0006285">
    <property type="term" value="P:base-excision repair, AP site formation"/>
    <property type="evidence" value="ECO:0007669"/>
    <property type="project" value="UniProtKB-UniRule"/>
</dbReference>
<keyword evidence="5 14" id="KW-0227">DNA damage</keyword>
<dbReference type="Gene3D" id="1.10.340.30">
    <property type="entry name" value="Hypothetical protein, domain 2"/>
    <property type="match status" value="1"/>
</dbReference>
<dbReference type="PROSITE" id="PS01155">
    <property type="entry name" value="ENDONUCLEASE_III_2"/>
    <property type="match status" value="1"/>
</dbReference>
<dbReference type="SMART" id="SM00478">
    <property type="entry name" value="ENDO3c"/>
    <property type="match status" value="1"/>
</dbReference>
<feature type="domain" description="HhH-GPD" evidence="15">
    <location>
        <begin position="70"/>
        <end position="218"/>
    </location>
</feature>
<evidence type="ECO:0000313" key="17">
    <source>
        <dbReference type="Proteomes" id="UP001176961"/>
    </source>
</evidence>
<comment type="function">
    <text evidence="14">Bifunctional DNA N-glycosylase with associated apurinic/apyrimidinic (AP) lyase function that catalyzes the first step in base excision repair (BER), the primary repair pathway for the repair of oxidative DNA damage. The DNA N-glycosylase activity releases the damaged DNA base from DNA by cleaving the N-glycosidic bond, leaving an AP site. The AP lyase activity cleaves the phosphodiester bond 3' to the AP site by a beta-elimination. Primarily recognizes and repairs oxidative base damage of pyrimidines.</text>
</comment>
<dbReference type="InterPro" id="IPR003651">
    <property type="entry name" value="Endonuclease3_FeS-loop_motif"/>
</dbReference>
<dbReference type="EMBL" id="CATQJL010000223">
    <property type="protein sequence ID" value="CAJ0597138.1"/>
    <property type="molecule type" value="Genomic_DNA"/>
</dbReference>
<evidence type="ECO:0000256" key="8">
    <source>
        <dbReference type="ARBA" id="ARBA00023004"/>
    </source>
</evidence>
<evidence type="ECO:0000256" key="14">
    <source>
        <dbReference type="HAMAP-Rule" id="MF_03183"/>
    </source>
</evidence>
<dbReference type="HAMAP" id="MF_03183">
    <property type="entry name" value="Endonuclease_III_Nth"/>
    <property type="match status" value="1"/>
</dbReference>
<dbReference type="SMART" id="SM00525">
    <property type="entry name" value="FES"/>
    <property type="match status" value="1"/>
</dbReference>
<dbReference type="GO" id="GO:0000703">
    <property type="term" value="F:oxidized pyrimidine nucleobase lesion DNA N-glycosylase activity"/>
    <property type="evidence" value="ECO:0007669"/>
    <property type="project" value="UniProtKB-UniRule"/>
</dbReference>
<dbReference type="EC" id="3.2.2.-" evidence="14"/>
<keyword evidence="9" id="KW-0411">Iron-sulfur</keyword>
<keyword evidence="12 14" id="KW-0326">Glycosidase</keyword>
<name>A0AA36M3P5_CYLNA</name>
<dbReference type="AlphaFoldDB" id="A0AA36M3P5"/>
<evidence type="ECO:0000256" key="1">
    <source>
        <dbReference type="ARBA" id="ARBA00001966"/>
    </source>
</evidence>
<evidence type="ECO:0000256" key="12">
    <source>
        <dbReference type="ARBA" id="ARBA00023295"/>
    </source>
</evidence>
<comment type="subcellular location">
    <subcellularLocation>
        <location evidence="14">Nucleus</location>
    </subcellularLocation>
    <subcellularLocation>
        <location evidence="14">Mitochondrion</location>
    </subcellularLocation>
</comment>